<reference evidence="2 3" key="1">
    <citation type="journal article" date="2016" name="Nat. Commun.">
        <title>Thousands of microbial genomes shed light on interconnected biogeochemical processes in an aquifer system.</title>
        <authorList>
            <person name="Anantharaman K."/>
            <person name="Brown C.T."/>
            <person name="Hug L.A."/>
            <person name="Sharon I."/>
            <person name="Castelle C.J."/>
            <person name="Probst A.J."/>
            <person name="Thomas B.C."/>
            <person name="Singh A."/>
            <person name="Wilkins M.J."/>
            <person name="Karaoz U."/>
            <person name="Brodie E.L."/>
            <person name="Williams K.H."/>
            <person name="Hubbard S.S."/>
            <person name="Banfield J.F."/>
        </authorList>
    </citation>
    <scope>NUCLEOTIDE SEQUENCE [LARGE SCALE GENOMIC DNA]</scope>
</reference>
<dbReference type="EMBL" id="MFZG01000038">
    <property type="protein sequence ID" value="OGK15372.1"/>
    <property type="molecule type" value="Genomic_DNA"/>
</dbReference>
<dbReference type="Proteomes" id="UP000177208">
    <property type="component" value="Unassembled WGS sequence"/>
</dbReference>
<dbReference type="AlphaFoldDB" id="A0A1F7G9R9"/>
<comment type="caution">
    <text evidence="2">The sequence shown here is derived from an EMBL/GenBank/DDBJ whole genome shotgun (WGS) entry which is preliminary data.</text>
</comment>
<proteinExistence type="predicted"/>
<organism evidence="2 3">
    <name type="scientific">Candidatus Roizmanbacteria bacterium RIFCSPHIGHO2_01_FULL_39_12c</name>
    <dbReference type="NCBI Taxonomy" id="1802031"/>
    <lineage>
        <taxon>Bacteria</taxon>
        <taxon>Candidatus Roizmaniibacteriota</taxon>
    </lineage>
</organism>
<feature type="transmembrane region" description="Helical" evidence="1">
    <location>
        <begin position="72"/>
        <end position="91"/>
    </location>
</feature>
<name>A0A1F7G9R9_9BACT</name>
<evidence type="ECO:0000313" key="2">
    <source>
        <dbReference type="EMBL" id="OGK15372.1"/>
    </source>
</evidence>
<feature type="transmembrane region" description="Helical" evidence="1">
    <location>
        <begin position="16"/>
        <end position="35"/>
    </location>
</feature>
<keyword evidence="1" id="KW-1133">Transmembrane helix</keyword>
<evidence type="ECO:0000313" key="3">
    <source>
        <dbReference type="Proteomes" id="UP000177208"/>
    </source>
</evidence>
<sequence length="94" mass="11218">MKTALGHLKKEFQNHLFDYLVLLTGGIFFLIALNLFRGDRLSEFIILFIFICFYILWGIYHHIIKDGIHLKIVVEYILIAFTLMFVFKMIIMPY</sequence>
<evidence type="ECO:0000256" key="1">
    <source>
        <dbReference type="SAM" id="Phobius"/>
    </source>
</evidence>
<protein>
    <submittedName>
        <fullName evidence="2">Uncharacterized protein</fullName>
    </submittedName>
</protein>
<keyword evidence="1" id="KW-0812">Transmembrane</keyword>
<accession>A0A1F7G9R9</accession>
<keyword evidence="1" id="KW-0472">Membrane</keyword>
<feature type="transmembrane region" description="Helical" evidence="1">
    <location>
        <begin position="41"/>
        <end position="60"/>
    </location>
</feature>
<gene>
    <name evidence="2" type="ORF">A2774_03515</name>
</gene>